<keyword evidence="3" id="KW-1185">Reference proteome</keyword>
<dbReference type="ESTHER" id="leima-q4q819">
    <property type="family name" value="Duf_676"/>
</dbReference>
<dbReference type="GeneID" id="5653458"/>
<feature type="domain" description="DUF676" evidence="1">
    <location>
        <begin position="82"/>
        <end position="200"/>
    </location>
</feature>
<dbReference type="SUPFAM" id="SSF53474">
    <property type="entry name" value="alpha/beta-Hydrolases"/>
    <property type="match status" value="1"/>
</dbReference>
<accession>Q4Q819</accession>
<dbReference type="PANTHER" id="PTHR12482">
    <property type="entry name" value="LIPASE ROG1-RELATED-RELATED"/>
    <property type="match status" value="1"/>
</dbReference>
<dbReference type="InterPro" id="IPR044294">
    <property type="entry name" value="Lipase-like"/>
</dbReference>
<dbReference type="VEuPathDB" id="TriTrypDB:LmjF.28.2445"/>
<dbReference type="AlphaFoldDB" id="Q4Q819"/>
<sequence length="292" mass="32021">MMGRRLHLCRASYSSLLAATKALKRMPACLPARVATSAKSALVSMQLWPKSSASVVSRVVAAKATGATADRATTAVRHKLCFSAVGHSMGGLILRAALPELIQTVEEKYEAFKEVCEVHWDVFCTLATPHLGVGYMQSKRTTFLGRHVGCHLWRAMAGLLCRSSVVRVDLVSDACLAAWSRFKRRVLVNVVNDDAVLTYSSSFVVTLRVLRRVGAPLPSTDEEIADVCSTAKGEEPPSALWQLCSSTRLPWRQVCVGRERSCATTVRFPQIYLPSCGRSTCSWRKACWRSAS</sequence>
<reference evidence="2 3" key="2">
    <citation type="journal article" date="2011" name="Genome Res.">
        <title>Chromosome and gene copy number variation allow major structural change between species and strains of Leishmania.</title>
        <authorList>
            <person name="Rogers M.B."/>
            <person name="Hilley J.D."/>
            <person name="Dickens N.J."/>
            <person name="Wilkes J."/>
            <person name="Bates P.A."/>
            <person name="Depledge D.P."/>
            <person name="Harris D."/>
            <person name="Her Y."/>
            <person name="Herzyk P."/>
            <person name="Imamura H."/>
            <person name="Otto T.D."/>
            <person name="Sanders M."/>
            <person name="Seeger K."/>
            <person name="Dujardin J.C."/>
            <person name="Berriman M."/>
            <person name="Smith D.F."/>
            <person name="Hertz-Fowler C."/>
            <person name="Mottram J.C."/>
        </authorList>
    </citation>
    <scope>NUCLEOTIDE SEQUENCE [LARGE SCALE GENOMIC DNA]</scope>
    <source>
        <strain evidence="3">MHOM/IL/81/Friedlin</strain>
    </source>
</reference>
<dbReference type="InParanoid" id="Q4Q819"/>
<evidence type="ECO:0000259" key="1">
    <source>
        <dbReference type="Pfam" id="PF05057"/>
    </source>
</evidence>
<organism evidence="2 3">
    <name type="scientific">Leishmania major</name>
    <dbReference type="NCBI Taxonomy" id="5664"/>
    <lineage>
        <taxon>Eukaryota</taxon>
        <taxon>Discoba</taxon>
        <taxon>Euglenozoa</taxon>
        <taxon>Kinetoplastea</taxon>
        <taxon>Metakinetoplastina</taxon>
        <taxon>Trypanosomatida</taxon>
        <taxon>Trypanosomatidae</taxon>
        <taxon>Leishmaniinae</taxon>
        <taxon>Leishmania</taxon>
    </lineage>
</organism>
<dbReference type="EMBL" id="FR796424">
    <property type="protein sequence ID" value="CAJ05701.1"/>
    <property type="molecule type" value="Genomic_DNA"/>
</dbReference>
<name>Q4Q819_LEIMA</name>
<dbReference type="Gene3D" id="3.40.50.1820">
    <property type="entry name" value="alpha/beta hydrolase"/>
    <property type="match status" value="1"/>
</dbReference>
<dbReference type="VEuPathDB" id="TriTrypDB:LMJFC_280035100"/>
<dbReference type="Proteomes" id="UP000000542">
    <property type="component" value="Chromosome 28"/>
</dbReference>
<dbReference type="HOGENOM" id="CLU_954581_0_0_1"/>
<dbReference type="GO" id="GO:0006629">
    <property type="term" value="P:lipid metabolic process"/>
    <property type="evidence" value="ECO:0000318"/>
    <property type="project" value="GO_Central"/>
</dbReference>
<dbReference type="PANTHER" id="PTHR12482:SF5">
    <property type="entry name" value="DUF676 DOMAIN-CONTAINING PROTEIN"/>
    <property type="match status" value="1"/>
</dbReference>
<dbReference type="RefSeq" id="XP_001684529.1">
    <property type="nucleotide sequence ID" value="XM_001684477.1"/>
</dbReference>
<evidence type="ECO:0000313" key="2">
    <source>
        <dbReference type="EMBL" id="CAJ05701.1"/>
    </source>
</evidence>
<dbReference type="InterPro" id="IPR007751">
    <property type="entry name" value="DUF676_lipase-like"/>
</dbReference>
<dbReference type="InterPro" id="IPR029058">
    <property type="entry name" value="AB_hydrolase_fold"/>
</dbReference>
<proteinExistence type="predicted"/>
<reference evidence="2 3" key="1">
    <citation type="journal article" date="2005" name="Science">
        <title>The genome of the kinetoplastid parasite, Leishmania major.</title>
        <authorList>
            <person name="Ivens A.C."/>
            <person name="Peacock C.S."/>
            <person name="Worthey E.A."/>
            <person name="Murphy L."/>
            <person name="Aggarwal G."/>
            <person name="Berriman M."/>
            <person name="Sisk E."/>
            <person name="Rajandream M.A."/>
            <person name="Adlem E."/>
            <person name="Aert R."/>
            <person name="Anupama A."/>
            <person name="Apostolou Z."/>
            <person name="Attipoe P."/>
            <person name="Bason N."/>
            <person name="Bauser C."/>
            <person name="Beck A."/>
            <person name="Beverley S.M."/>
            <person name="Bianchettin G."/>
            <person name="Borzym K."/>
            <person name="Bothe G."/>
            <person name="Bruschi C.V."/>
            <person name="Collins M."/>
            <person name="Cadag E."/>
            <person name="Ciarloni L."/>
            <person name="Clayton C."/>
            <person name="Coulson R.M."/>
            <person name="Cronin A."/>
            <person name="Cruz A.K."/>
            <person name="Davies R.M."/>
            <person name="De Gaudenzi J."/>
            <person name="Dobson D.E."/>
            <person name="Duesterhoeft A."/>
            <person name="Fazelina G."/>
            <person name="Fosker N."/>
            <person name="Frasch A.C."/>
            <person name="Fraser A."/>
            <person name="Fuchs M."/>
            <person name="Gabel C."/>
            <person name="Goble A."/>
            <person name="Goffeau A."/>
            <person name="Harris D."/>
            <person name="Hertz-Fowler C."/>
            <person name="Hilbert H."/>
            <person name="Horn D."/>
            <person name="Huang Y."/>
            <person name="Klages S."/>
            <person name="Knights A."/>
            <person name="Kube M."/>
            <person name="Larke N."/>
            <person name="Litvin L."/>
            <person name="Lord A."/>
            <person name="Louie T."/>
            <person name="Marra M."/>
            <person name="Masuy D."/>
            <person name="Matthews K."/>
            <person name="Michaeli S."/>
            <person name="Mottram J.C."/>
            <person name="Muller-Auer S."/>
            <person name="Munden H."/>
            <person name="Nelson S."/>
            <person name="Norbertczak H."/>
            <person name="Oliver K."/>
            <person name="O'neil S."/>
            <person name="Pentony M."/>
            <person name="Pohl T.M."/>
            <person name="Price C."/>
            <person name="Purnelle B."/>
            <person name="Quail M.A."/>
            <person name="Rabbinowitsch E."/>
            <person name="Reinhardt R."/>
            <person name="Rieger M."/>
            <person name="Rinta J."/>
            <person name="Robben J."/>
            <person name="Robertson L."/>
            <person name="Ruiz J.C."/>
            <person name="Rutter S."/>
            <person name="Saunders D."/>
            <person name="Schafer M."/>
            <person name="Schein J."/>
            <person name="Schwartz D.C."/>
            <person name="Seeger K."/>
            <person name="Seyler A."/>
            <person name="Sharp S."/>
            <person name="Shin H."/>
            <person name="Sivam D."/>
            <person name="Squares R."/>
            <person name="Squares S."/>
            <person name="Tosato V."/>
            <person name="Vogt C."/>
            <person name="Volckaert G."/>
            <person name="Wambutt R."/>
            <person name="Warren T."/>
            <person name="Wedler H."/>
            <person name="Woodward J."/>
            <person name="Zhou S."/>
            <person name="Zimmermann W."/>
            <person name="Smith D.F."/>
            <person name="Blackwell J.M."/>
            <person name="Stuart K.D."/>
            <person name="Barrell B."/>
            <person name="Myler P.J."/>
        </authorList>
    </citation>
    <scope>NUCLEOTIDE SEQUENCE [LARGE SCALE GENOMIC DNA]</scope>
    <source>
        <strain evidence="3">MHOM/IL/81/Friedlin</strain>
    </source>
</reference>
<dbReference type="KEGG" id="lma:LMJF_28_2445"/>
<dbReference type="VEuPathDB" id="TriTrypDB:LMJSD75_280032200"/>
<gene>
    <name evidence="2" type="ORF">LMJF_28_2445</name>
</gene>
<dbReference type="VEuPathDB" id="TriTrypDB:LMJLV39_280032600"/>
<dbReference type="Pfam" id="PF05057">
    <property type="entry name" value="DUF676"/>
    <property type="match status" value="1"/>
</dbReference>
<protein>
    <recommendedName>
        <fullName evidence="1">DUF676 domain-containing protein</fullName>
    </recommendedName>
</protein>
<evidence type="ECO:0000313" key="3">
    <source>
        <dbReference type="Proteomes" id="UP000000542"/>
    </source>
</evidence>